<organism evidence="12 13">
    <name type="scientific">Paralvinella palmiformis</name>
    <dbReference type="NCBI Taxonomy" id="53620"/>
    <lineage>
        <taxon>Eukaryota</taxon>
        <taxon>Metazoa</taxon>
        <taxon>Spiralia</taxon>
        <taxon>Lophotrochozoa</taxon>
        <taxon>Annelida</taxon>
        <taxon>Polychaeta</taxon>
        <taxon>Sedentaria</taxon>
        <taxon>Canalipalpata</taxon>
        <taxon>Terebellida</taxon>
        <taxon>Terebelliformia</taxon>
        <taxon>Alvinellidae</taxon>
        <taxon>Paralvinella</taxon>
    </lineage>
</organism>
<dbReference type="Pfam" id="PF02366">
    <property type="entry name" value="PMT"/>
    <property type="match status" value="2"/>
</dbReference>
<keyword evidence="7 10" id="KW-1133">Transmembrane helix</keyword>
<feature type="transmembrane region" description="Helical" evidence="10">
    <location>
        <begin position="265"/>
        <end position="286"/>
    </location>
</feature>
<keyword evidence="6 10" id="KW-0812">Transmembrane</keyword>
<dbReference type="Proteomes" id="UP001208570">
    <property type="component" value="Unassembled WGS sequence"/>
</dbReference>
<evidence type="ECO:0000256" key="3">
    <source>
        <dbReference type="ARBA" id="ARBA00007222"/>
    </source>
</evidence>
<feature type="transmembrane region" description="Helical" evidence="10">
    <location>
        <begin position="230"/>
        <end position="250"/>
    </location>
</feature>
<feature type="transmembrane region" description="Helical" evidence="10">
    <location>
        <begin position="206"/>
        <end position="223"/>
    </location>
</feature>
<keyword evidence="8 10" id="KW-0472">Membrane</keyword>
<evidence type="ECO:0000259" key="11">
    <source>
        <dbReference type="Pfam" id="PF02366"/>
    </source>
</evidence>
<feature type="domain" description="ArnT-like N-terminal" evidence="11">
    <location>
        <begin position="224"/>
        <end position="292"/>
    </location>
</feature>
<evidence type="ECO:0000256" key="10">
    <source>
        <dbReference type="SAM" id="Phobius"/>
    </source>
</evidence>
<evidence type="ECO:0000256" key="6">
    <source>
        <dbReference type="ARBA" id="ARBA00022692"/>
    </source>
</evidence>
<dbReference type="EMBL" id="JAODUP010000096">
    <property type="protein sequence ID" value="KAK2162573.1"/>
    <property type="molecule type" value="Genomic_DNA"/>
</dbReference>
<dbReference type="GO" id="GO:0004169">
    <property type="term" value="F:dolichyl-phosphate-mannose-protein mannosyltransferase activity"/>
    <property type="evidence" value="ECO:0007669"/>
    <property type="project" value="TreeGrafter"/>
</dbReference>
<evidence type="ECO:0000313" key="12">
    <source>
        <dbReference type="EMBL" id="KAK2162573.1"/>
    </source>
</evidence>
<comment type="similarity">
    <text evidence="3">Belongs to the glycosyltransferase 39 family.</text>
</comment>
<gene>
    <name evidence="12" type="ORF">LSH36_96g05019</name>
</gene>
<evidence type="ECO:0000256" key="1">
    <source>
        <dbReference type="ARBA" id="ARBA00004127"/>
    </source>
</evidence>
<evidence type="ECO:0000256" key="8">
    <source>
        <dbReference type="ARBA" id="ARBA00023136"/>
    </source>
</evidence>
<accession>A0AAD9JZY2</accession>
<dbReference type="GO" id="GO:0016020">
    <property type="term" value="C:membrane"/>
    <property type="evidence" value="ECO:0007669"/>
    <property type="project" value="InterPro"/>
</dbReference>
<evidence type="ECO:0000256" key="9">
    <source>
        <dbReference type="ARBA" id="ARBA00039583"/>
    </source>
</evidence>
<comment type="caution">
    <text evidence="12">The sequence shown here is derived from an EMBL/GenBank/DDBJ whole genome shotgun (WGS) entry which is preliminary data.</text>
</comment>
<feature type="domain" description="ArnT-like N-terminal" evidence="11">
    <location>
        <begin position="71"/>
        <end position="222"/>
    </location>
</feature>
<comment type="pathway">
    <text evidence="2">Protein modification; protein glycosylation.</text>
</comment>
<dbReference type="AlphaFoldDB" id="A0AAD9JZY2"/>
<comment type="subcellular location">
    <subcellularLocation>
        <location evidence="1">Endomembrane system</location>
        <topology evidence="1">Multi-pass membrane protein</topology>
    </subcellularLocation>
</comment>
<evidence type="ECO:0000256" key="4">
    <source>
        <dbReference type="ARBA" id="ARBA00022676"/>
    </source>
</evidence>
<keyword evidence="4" id="KW-0328">Glycosyltransferase</keyword>
<dbReference type="PANTHER" id="PTHR10050:SF46">
    <property type="entry name" value="PROTEIN O-MANNOSYL-TRANSFERASE 2"/>
    <property type="match status" value="1"/>
</dbReference>
<evidence type="ECO:0000256" key="7">
    <source>
        <dbReference type="ARBA" id="ARBA00022989"/>
    </source>
</evidence>
<evidence type="ECO:0000313" key="13">
    <source>
        <dbReference type="Proteomes" id="UP001208570"/>
    </source>
</evidence>
<evidence type="ECO:0000256" key="5">
    <source>
        <dbReference type="ARBA" id="ARBA00022679"/>
    </source>
</evidence>
<dbReference type="GO" id="GO:0005783">
    <property type="term" value="C:endoplasmic reticulum"/>
    <property type="evidence" value="ECO:0007669"/>
    <property type="project" value="TreeGrafter"/>
</dbReference>
<name>A0AAD9JZY2_9ANNE</name>
<sequence length="323" mass="35837">MAKKRTMQACNGKDSTNNGKLPLTEENCGDKTTQMLKCDKCRTVTNHDEAKEVRGRQSSHSTKVWWFLFSCVCVASIITRLYKIEEPAHVCWDETHFGKMGSWYINRTFFFDVHPPLGKMLIGLSGYLTGYDGSFPFSKPGDKYEKTPYIGMRVVCSCLGACLAPLAFDITWQLSGSLGAALLGASLILFDTGVLTLSQYILLDPILLFAITSATWSLLKFYSCKNTVKFVGLFVVLLAGVTVAWELWILVGDLNVTLTQFMKHLLARALGLILFPTIVYLTYFAIHFSLLNKSGNGDGFFSSGFQSQLQGNPLYNASMPASK</sequence>
<feature type="transmembrane region" description="Helical" evidence="10">
    <location>
        <begin position="150"/>
        <end position="168"/>
    </location>
</feature>
<dbReference type="InterPro" id="IPR003342">
    <property type="entry name" value="ArnT-like_N"/>
</dbReference>
<dbReference type="PANTHER" id="PTHR10050">
    <property type="entry name" value="DOLICHYL-PHOSPHATE-MANNOSE--PROTEIN MANNOSYLTRANSFERASE"/>
    <property type="match status" value="1"/>
</dbReference>
<keyword evidence="13" id="KW-1185">Reference proteome</keyword>
<dbReference type="InterPro" id="IPR027005">
    <property type="entry name" value="PMT-like"/>
</dbReference>
<feature type="transmembrane region" description="Helical" evidence="10">
    <location>
        <begin position="64"/>
        <end position="82"/>
    </location>
</feature>
<reference evidence="12" key="1">
    <citation type="journal article" date="2023" name="Mol. Biol. Evol.">
        <title>Third-Generation Sequencing Reveals the Adaptive Role of the Epigenome in Three Deep-Sea Polychaetes.</title>
        <authorList>
            <person name="Perez M."/>
            <person name="Aroh O."/>
            <person name="Sun Y."/>
            <person name="Lan Y."/>
            <person name="Juniper S.K."/>
            <person name="Young C.R."/>
            <person name="Angers B."/>
            <person name="Qian P.Y."/>
        </authorList>
    </citation>
    <scope>NUCLEOTIDE SEQUENCE</scope>
    <source>
        <strain evidence="12">P08H-3</strain>
    </source>
</reference>
<protein>
    <recommendedName>
        <fullName evidence="9">Protein O-mannosyl-transferase 2</fullName>
    </recommendedName>
</protein>
<feature type="transmembrane region" description="Helical" evidence="10">
    <location>
        <begin position="180"/>
        <end position="200"/>
    </location>
</feature>
<proteinExistence type="inferred from homology"/>
<evidence type="ECO:0000256" key="2">
    <source>
        <dbReference type="ARBA" id="ARBA00004922"/>
    </source>
</evidence>
<keyword evidence="5" id="KW-0808">Transferase</keyword>